<gene>
    <name evidence="2" type="ORF">HHI36_006876</name>
</gene>
<feature type="compositionally biased region" description="Polar residues" evidence="1">
    <location>
        <begin position="70"/>
        <end position="118"/>
    </location>
</feature>
<keyword evidence="3" id="KW-1185">Reference proteome</keyword>
<organism evidence="2 3">
    <name type="scientific">Cryptolaemus montrouzieri</name>
    <dbReference type="NCBI Taxonomy" id="559131"/>
    <lineage>
        <taxon>Eukaryota</taxon>
        <taxon>Metazoa</taxon>
        <taxon>Ecdysozoa</taxon>
        <taxon>Arthropoda</taxon>
        <taxon>Hexapoda</taxon>
        <taxon>Insecta</taxon>
        <taxon>Pterygota</taxon>
        <taxon>Neoptera</taxon>
        <taxon>Endopterygota</taxon>
        <taxon>Coleoptera</taxon>
        <taxon>Polyphaga</taxon>
        <taxon>Cucujiformia</taxon>
        <taxon>Coccinelloidea</taxon>
        <taxon>Coccinellidae</taxon>
        <taxon>Scymninae</taxon>
        <taxon>Scymnini</taxon>
        <taxon>Cryptolaemus</taxon>
    </lineage>
</organism>
<accession>A0ABD2MN37</accession>
<evidence type="ECO:0000313" key="3">
    <source>
        <dbReference type="Proteomes" id="UP001516400"/>
    </source>
</evidence>
<name>A0ABD2MN37_9CUCU</name>
<dbReference type="AlphaFoldDB" id="A0ABD2MN37"/>
<reference evidence="2 3" key="1">
    <citation type="journal article" date="2021" name="BMC Biol.">
        <title>Horizontally acquired antibacterial genes associated with adaptive radiation of ladybird beetles.</title>
        <authorList>
            <person name="Li H.S."/>
            <person name="Tang X.F."/>
            <person name="Huang Y.H."/>
            <person name="Xu Z.Y."/>
            <person name="Chen M.L."/>
            <person name="Du X.Y."/>
            <person name="Qiu B.Y."/>
            <person name="Chen P.T."/>
            <person name="Zhang W."/>
            <person name="Slipinski A."/>
            <person name="Escalona H.E."/>
            <person name="Waterhouse R.M."/>
            <person name="Zwick A."/>
            <person name="Pang H."/>
        </authorList>
    </citation>
    <scope>NUCLEOTIDE SEQUENCE [LARGE SCALE GENOMIC DNA]</scope>
    <source>
        <strain evidence="2">SYSU2018</strain>
    </source>
</reference>
<protein>
    <submittedName>
        <fullName evidence="2">Uncharacterized protein</fullName>
    </submittedName>
</protein>
<proteinExistence type="predicted"/>
<feature type="region of interest" description="Disordered" evidence="1">
    <location>
        <begin position="60"/>
        <end position="181"/>
    </location>
</feature>
<dbReference type="Proteomes" id="UP001516400">
    <property type="component" value="Unassembled WGS sequence"/>
</dbReference>
<evidence type="ECO:0000313" key="2">
    <source>
        <dbReference type="EMBL" id="KAL3267749.1"/>
    </source>
</evidence>
<comment type="caution">
    <text evidence="2">The sequence shown here is derived from an EMBL/GenBank/DDBJ whole genome shotgun (WGS) entry which is preliminary data.</text>
</comment>
<feature type="region of interest" description="Disordered" evidence="1">
    <location>
        <begin position="1"/>
        <end position="48"/>
    </location>
</feature>
<evidence type="ECO:0000256" key="1">
    <source>
        <dbReference type="SAM" id="MobiDB-lite"/>
    </source>
</evidence>
<dbReference type="EMBL" id="JABFTP020000021">
    <property type="protein sequence ID" value="KAL3267749.1"/>
    <property type="molecule type" value="Genomic_DNA"/>
</dbReference>
<feature type="non-terminal residue" evidence="2">
    <location>
        <position position="181"/>
    </location>
</feature>
<sequence length="181" mass="20167">MRDTRSVEPSGPPSSSSYGDKSYTKPPSGRRHSTVGLERLNEIPPRFRKKMMEEGKLKNMNLPEEGWDGNSLTFQGTSNQSFDYTGSSNYQSNTGSYATLPNSHMHPNQNLSSQNMGYSTLPGRSRGRGRLNYDQFDYGRPADIRSPCNSRPPTPPSFGNGSRENENIGRPTSRPHTPSYT</sequence>